<evidence type="ECO:0000313" key="1">
    <source>
        <dbReference type="EMBL" id="GAA5505147.1"/>
    </source>
</evidence>
<dbReference type="EMBL" id="BAABRO010000001">
    <property type="protein sequence ID" value="GAA5505147.1"/>
    <property type="molecule type" value="Genomic_DNA"/>
</dbReference>
<comment type="caution">
    <text evidence="1">The sequence shown here is derived from an EMBL/GenBank/DDBJ whole genome shotgun (WGS) entry which is preliminary data.</text>
</comment>
<proteinExistence type="predicted"/>
<gene>
    <name evidence="1" type="ORF">Rcae01_00588</name>
</gene>
<dbReference type="Proteomes" id="UP001416858">
    <property type="component" value="Unassembled WGS sequence"/>
</dbReference>
<accession>A0ABP9VN51</accession>
<sequence length="94" mass="10480">MICSRYFLPLIMVLGSGFVSGITRAEEGSALSSQYIPDDAIAAVFIPVHQILSDPEMEMFPIEIVQAQLKENVGIDLELLKGLFTYNDQEVVRF</sequence>
<protein>
    <submittedName>
        <fullName evidence="1">Uncharacterized protein</fullName>
    </submittedName>
</protein>
<name>A0ABP9VN51_9BACT</name>
<evidence type="ECO:0000313" key="2">
    <source>
        <dbReference type="Proteomes" id="UP001416858"/>
    </source>
</evidence>
<keyword evidence="2" id="KW-1185">Reference proteome</keyword>
<organism evidence="1 2">
    <name type="scientific">Novipirellula caenicola</name>
    <dbReference type="NCBI Taxonomy" id="1536901"/>
    <lineage>
        <taxon>Bacteria</taxon>
        <taxon>Pseudomonadati</taxon>
        <taxon>Planctomycetota</taxon>
        <taxon>Planctomycetia</taxon>
        <taxon>Pirellulales</taxon>
        <taxon>Pirellulaceae</taxon>
        <taxon>Novipirellula</taxon>
    </lineage>
</organism>
<reference evidence="1 2" key="1">
    <citation type="submission" date="2024-02" db="EMBL/GenBank/DDBJ databases">
        <title>Rhodopirellula caenicola NBRC 110016.</title>
        <authorList>
            <person name="Ichikawa N."/>
            <person name="Katano-Makiyama Y."/>
            <person name="Hidaka K."/>
        </authorList>
    </citation>
    <scope>NUCLEOTIDE SEQUENCE [LARGE SCALE GENOMIC DNA]</scope>
    <source>
        <strain evidence="1 2">NBRC 110016</strain>
    </source>
</reference>